<evidence type="ECO:0000256" key="4">
    <source>
        <dbReference type="ARBA" id="ARBA00022679"/>
    </source>
</evidence>
<keyword evidence="4 11" id="KW-0808">Transferase</keyword>
<reference evidence="11" key="1">
    <citation type="submission" date="2021-01" db="EMBL/GenBank/DDBJ databases">
        <title>Genome seq and assembly of Tabrizicola sp. KVB23.</title>
        <authorList>
            <person name="Chhetri G."/>
        </authorList>
    </citation>
    <scope>NUCLEOTIDE SEQUENCE</scope>
    <source>
        <strain evidence="11">KVB23</strain>
    </source>
</reference>
<evidence type="ECO:0000256" key="1">
    <source>
        <dbReference type="ARBA" id="ARBA00004236"/>
    </source>
</evidence>
<evidence type="ECO:0000256" key="6">
    <source>
        <dbReference type="ARBA" id="ARBA00022989"/>
    </source>
</evidence>
<evidence type="ECO:0000313" key="12">
    <source>
        <dbReference type="Proteomes" id="UP000619033"/>
    </source>
</evidence>
<dbReference type="GO" id="GO:0000271">
    <property type="term" value="P:polysaccharide biosynthetic process"/>
    <property type="evidence" value="ECO:0007669"/>
    <property type="project" value="UniProtKB-KW"/>
</dbReference>
<evidence type="ECO:0000256" key="8">
    <source>
        <dbReference type="ARBA" id="ARBA00023169"/>
    </source>
</evidence>
<organism evidence="11 12">
    <name type="scientific">Fuscibacter oryzae</name>
    <dbReference type="NCBI Taxonomy" id="2803939"/>
    <lineage>
        <taxon>Bacteria</taxon>
        <taxon>Pseudomonadati</taxon>
        <taxon>Pseudomonadota</taxon>
        <taxon>Alphaproteobacteria</taxon>
        <taxon>Rhodobacterales</taxon>
        <taxon>Paracoccaceae</taxon>
        <taxon>Fuscibacter</taxon>
    </lineage>
</organism>
<evidence type="ECO:0000259" key="10">
    <source>
        <dbReference type="Pfam" id="PF02397"/>
    </source>
</evidence>
<comment type="caution">
    <text evidence="11">The sequence shown here is derived from an EMBL/GenBank/DDBJ whole genome shotgun (WGS) entry which is preliminary data.</text>
</comment>
<keyword evidence="5 9" id="KW-0812">Transmembrane</keyword>
<name>A0A8J7MPW4_9RHOB</name>
<evidence type="ECO:0000256" key="9">
    <source>
        <dbReference type="SAM" id="Phobius"/>
    </source>
</evidence>
<comment type="similarity">
    <text evidence="2">Belongs to the bacterial sugar transferase family.</text>
</comment>
<feature type="transmembrane region" description="Helical" evidence="9">
    <location>
        <begin position="43"/>
        <end position="64"/>
    </location>
</feature>
<dbReference type="InterPro" id="IPR003362">
    <property type="entry name" value="Bact_transf"/>
</dbReference>
<keyword evidence="8" id="KW-0270">Exopolysaccharide synthesis</keyword>
<protein>
    <submittedName>
        <fullName evidence="11">Sugar transferase</fullName>
    </submittedName>
</protein>
<evidence type="ECO:0000256" key="2">
    <source>
        <dbReference type="ARBA" id="ARBA00006464"/>
    </source>
</evidence>
<proteinExistence type="inferred from homology"/>
<dbReference type="GO" id="GO:0016780">
    <property type="term" value="F:phosphotransferase activity, for other substituted phosphate groups"/>
    <property type="evidence" value="ECO:0007669"/>
    <property type="project" value="TreeGrafter"/>
</dbReference>
<dbReference type="GO" id="GO:0005886">
    <property type="term" value="C:plasma membrane"/>
    <property type="evidence" value="ECO:0007669"/>
    <property type="project" value="UniProtKB-SubCell"/>
</dbReference>
<dbReference type="Proteomes" id="UP000619033">
    <property type="component" value="Unassembled WGS sequence"/>
</dbReference>
<accession>A0A8J7MPW4</accession>
<dbReference type="PANTHER" id="PTHR30576">
    <property type="entry name" value="COLANIC BIOSYNTHESIS UDP-GLUCOSE LIPID CARRIER TRANSFERASE"/>
    <property type="match status" value="1"/>
</dbReference>
<keyword evidence="6 9" id="KW-1133">Transmembrane helix</keyword>
<feature type="domain" description="Bacterial sugar transferase" evidence="10">
    <location>
        <begin position="38"/>
        <end position="226"/>
    </location>
</feature>
<evidence type="ECO:0000256" key="3">
    <source>
        <dbReference type="ARBA" id="ARBA00022475"/>
    </source>
</evidence>
<dbReference type="EMBL" id="JAESVP010000004">
    <property type="protein sequence ID" value="MBL4928212.1"/>
    <property type="molecule type" value="Genomic_DNA"/>
</dbReference>
<dbReference type="Pfam" id="PF02397">
    <property type="entry name" value="Bac_transf"/>
    <property type="match status" value="1"/>
</dbReference>
<comment type="subcellular location">
    <subcellularLocation>
        <location evidence="1">Cell membrane</location>
    </subcellularLocation>
</comment>
<dbReference type="AlphaFoldDB" id="A0A8J7MPW4"/>
<evidence type="ECO:0000256" key="7">
    <source>
        <dbReference type="ARBA" id="ARBA00023136"/>
    </source>
</evidence>
<keyword evidence="3" id="KW-1003">Cell membrane</keyword>
<dbReference type="PANTHER" id="PTHR30576:SF4">
    <property type="entry name" value="UNDECAPRENYL-PHOSPHATE GALACTOSE PHOSPHOTRANSFERASE"/>
    <property type="match status" value="1"/>
</dbReference>
<sequence>MTATFPEFGTPSSSSVAVRSATALRMVGRPGLYRNAVKRLLDVAAVAMAVPVVVPVVLAVAIAVSRDGGSPFYSQMRVGKNGKRFRMWKLRSMVPDADGRMAAHLEADPEARKEWELTQKLKNDPRITRIGRLIRKTSMDELPQLWNVLKGDMSLVGPRPMMTCQEALYPGTAYYLLRPGCTGYWQTSARNETTFEARAEFDAAYEADLSLWTDLKVLAKTVGVILRGTGC</sequence>
<keyword evidence="12" id="KW-1185">Reference proteome</keyword>
<keyword evidence="7 9" id="KW-0472">Membrane</keyword>
<evidence type="ECO:0000256" key="5">
    <source>
        <dbReference type="ARBA" id="ARBA00022692"/>
    </source>
</evidence>
<evidence type="ECO:0000313" key="11">
    <source>
        <dbReference type="EMBL" id="MBL4928212.1"/>
    </source>
</evidence>
<gene>
    <name evidence="11" type="ORF">JI744_08865</name>
</gene>